<name>A0A212RQF3_9PROT</name>
<proteinExistence type="predicted"/>
<organism evidence="1 2">
    <name type="scientific">Arboricoccus pini</name>
    <dbReference type="NCBI Taxonomy" id="1963835"/>
    <lineage>
        <taxon>Bacteria</taxon>
        <taxon>Pseudomonadati</taxon>
        <taxon>Pseudomonadota</taxon>
        <taxon>Alphaproteobacteria</taxon>
        <taxon>Geminicoccales</taxon>
        <taxon>Geminicoccaceae</taxon>
        <taxon>Arboricoccus</taxon>
    </lineage>
</organism>
<evidence type="ECO:0000313" key="2">
    <source>
        <dbReference type="Proteomes" id="UP000197065"/>
    </source>
</evidence>
<keyword evidence="2" id="KW-1185">Reference proteome</keyword>
<dbReference type="OrthoDB" id="1523296at2"/>
<dbReference type="AlphaFoldDB" id="A0A212RQF3"/>
<evidence type="ECO:0000313" key="1">
    <source>
        <dbReference type="EMBL" id="SNB74794.1"/>
    </source>
</evidence>
<dbReference type="Proteomes" id="UP000197065">
    <property type="component" value="Unassembled WGS sequence"/>
</dbReference>
<dbReference type="InterPro" id="IPR010732">
    <property type="entry name" value="T6SS_TssG-like"/>
</dbReference>
<dbReference type="PANTHER" id="PTHR35564">
    <property type="match status" value="1"/>
</dbReference>
<dbReference type="NCBIfam" id="TIGR03347">
    <property type="entry name" value="VI_chp_1"/>
    <property type="match status" value="1"/>
</dbReference>
<dbReference type="EMBL" id="FYEH01000012">
    <property type="protein sequence ID" value="SNB74794.1"/>
    <property type="molecule type" value="Genomic_DNA"/>
</dbReference>
<accession>A0A212RQF3</accession>
<dbReference type="PANTHER" id="PTHR35564:SF4">
    <property type="entry name" value="CYTOPLASMIC PROTEIN"/>
    <property type="match status" value="1"/>
</dbReference>
<dbReference type="Pfam" id="PF06996">
    <property type="entry name" value="T6SS_TssG"/>
    <property type="match status" value="1"/>
</dbReference>
<dbReference type="RefSeq" id="WP_088562380.1">
    <property type="nucleotide sequence ID" value="NZ_FYEH01000012.1"/>
</dbReference>
<reference evidence="1 2" key="1">
    <citation type="submission" date="2017-06" db="EMBL/GenBank/DDBJ databases">
        <authorList>
            <person name="Kim H.J."/>
            <person name="Triplett B.A."/>
        </authorList>
    </citation>
    <scope>NUCLEOTIDE SEQUENCE [LARGE SCALE GENOMIC DNA]</scope>
    <source>
        <strain evidence="1 2">B29T1</strain>
    </source>
</reference>
<sequence length="353" mass="39516">MADDDRSPRDALNPGERLLERIANHPEAFDFFQALRRLEALHADLPRLSEAARPGDEPIRLGQEPALSFAQRPLARLVPGENGQPPRLETYFFGLFGPNGPLPLHLTEYAFSRLHNEGDETFARFADMLHHRLASLLFRAWAESEPTVSHDRPGEDRFAMQLAALAGLGMESLRRRDAMPDLVKLHFTGRLAAEVRNPDGLRAILGSFLTTEVAIVEFVPTWVELPARELCLLGRDSATGTLGQTLTAGARIHVHHHRFRIVIGPLRLESYERLLPTGTALQRVVAILRNYVHEELDWELELLLLAEEVPRLRLGASGHLGWTSWLGTRRTQRPANDLRISAAVASLGVDRTP</sequence>
<gene>
    <name evidence="1" type="ORF">SAMN07250955_11243</name>
</gene>
<protein>
    <submittedName>
        <fullName evidence="1">Type VI secretion system protein ImpH</fullName>
    </submittedName>
</protein>